<dbReference type="SUPFAM" id="SSF56784">
    <property type="entry name" value="HAD-like"/>
    <property type="match status" value="1"/>
</dbReference>
<evidence type="ECO:0000313" key="1">
    <source>
        <dbReference type="EMBL" id="SDH05823.1"/>
    </source>
</evidence>
<dbReference type="AlphaFoldDB" id="A0A1G7ZAR8"/>
<evidence type="ECO:0008006" key="3">
    <source>
        <dbReference type="Google" id="ProtNLM"/>
    </source>
</evidence>
<evidence type="ECO:0000313" key="2">
    <source>
        <dbReference type="Proteomes" id="UP000199296"/>
    </source>
</evidence>
<dbReference type="STRING" id="470826.SAMN04488027_12115"/>
<organism evidence="1 2">
    <name type="scientific">Psychroflexus sediminis</name>
    <dbReference type="NCBI Taxonomy" id="470826"/>
    <lineage>
        <taxon>Bacteria</taxon>
        <taxon>Pseudomonadati</taxon>
        <taxon>Bacteroidota</taxon>
        <taxon>Flavobacteriia</taxon>
        <taxon>Flavobacteriales</taxon>
        <taxon>Flavobacteriaceae</taxon>
        <taxon>Psychroflexus</taxon>
    </lineage>
</organism>
<dbReference type="SFLD" id="SFLDS00003">
    <property type="entry name" value="Haloacid_Dehalogenase"/>
    <property type="match status" value="1"/>
</dbReference>
<dbReference type="Proteomes" id="UP000199296">
    <property type="component" value="Unassembled WGS sequence"/>
</dbReference>
<dbReference type="Gene3D" id="3.30.1240.10">
    <property type="match status" value="1"/>
</dbReference>
<dbReference type="CDD" id="cd07516">
    <property type="entry name" value="HAD_Pase"/>
    <property type="match status" value="1"/>
</dbReference>
<dbReference type="GO" id="GO:0005829">
    <property type="term" value="C:cytosol"/>
    <property type="evidence" value="ECO:0007669"/>
    <property type="project" value="TreeGrafter"/>
</dbReference>
<dbReference type="InterPro" id="IPR000150">
    <property type="entry name" value="Cof"/>
</dbReference>
<dbReference type="GO" id="GO:0016791">
    <property type="term" value="F:phosphatase activity"/>
    <property type="evidence" value="ECO:0007669"/>
    <property type="project" value="TreeGrafter"/>
</dbReference>
<dbReference type="InterPro" id="IPR023214">
    <property type="entry name" value="HAD_sf"/>
</dbReference>
<dbReference type="PANTHER" id="PTHR10000:SF8">
    <property type="entry name" value="HAD SUPERFAMILY HYDROLASE-LIKE, TYPE 3"/>
    <property type="match status" value="1"/>
</dbReference>
<dbReference type="OrthoDB" id="9814970at2"/>
<dbReference type="InterPro" id="IPR006379">
    <property type="entry name" value="HAD-SF_hydro_IIB"/>
</dbReference>
<dbReference type="SFLD" id="SFLDG01140">
    <property type="entry name" value="C2.B:_Phosphomannomutase_and_P"/>
    <property type="match status" value="1"/>
</dbReference>
<dbReference type="NCBIfam" id="TIGR01484">
    <property type="entry name" value="HAD-SF-IIB"/>
    <property type="match status" value="1"/>
</dbReference>
<dbReference type="RefSeq" id="WP_093370268.1">
    <property type="nucleotide sequence ID" value="NZ_FNCW01000021.1"/>
</dbReference>
<dbReference type="GO" id="GO:0000287">
    <property type="term" value="F:magnesium ion binding"/>
    <property type="evidence" value="ECO:0007669"/>
    <property type="project" value="TreeGrafter"/>
</dbReference>
<reference evidence="1 2" key="1">
    <citation type="submission" date="2016-10" db="EMBL/GenBank/DDBJ databases">
        <authorList>
            <person name="de Groot N.N."/>
        </authorList>
    </citation>
    <scope>NUCLEOTIDE SEQUENCE [LARGE SCALE GENOMIC DNA]</scope>
    <source>
        <strain evidence="1 2">DSM 19803</strain>
    </source>
</reference>
<dbReference type="InterPro" id="IPR036412">
    <property type="entry name" value="HAD-like_sf"/>
</dbReference>
<accession>A0A1G7ZAR8</accession>
<name>A0A1G7ZAR8_9FLAO</name>
<dbReference type="NCBIfam" id="TIGR00099">
    <property type="entry name" value="Cof-subfamily"/>
    <property type="match status" value="1"/>
</dbReference>
<dbReference type="EMBL" id="FNCW01000021">
    <property type="protein sequence ID" value="SDH05823.1"/>
    <property type="molecule type" value="Genomic_DNA"/>
</dbReference>
<dbReference type="PROSITE" id="PS01228">
    <property type="entry name" value="COF_1"/>
    <property type="match status" value="1"/>
</dbReference>
<dbReference type="Pfam" id="PF08282">
    <property type="entry name" value="Hydrolase_3"/>
    <property type="match status" value="1"/>
</dbReference>
<proteinExistence type="predicted"/>
<gene>
    <name evidence="1" type="ORF">SAMN04488027_12115</name>
</gene>
<protein>
    <recommendedName>
        <fullName evidence="3">Cof subfamily of IIB subfamily of haloacid dehalogenase superfamily/HAD-superfamily hydrolase, subfamily IIB</fullName>
    </recommendedName>
</protein>
<keyword evidence="2" id="KW-1185">Reference proteome</keyword>
<dbReference type="PANTHER" id="PTHR10000">
    <property type="entry name" value="PHOSPHOSERINE PHOSPHATASE"/>
    <property type="match status" value="1"/>
</dbReference>
<sequence>MIKLICSDIDGTLLNAERELSKKSISVIRQLKNEVPIVLISSRMPSAMKHLQKQLGILKQPMVAYNGGLIIIDNAVKQTTTIPFDLVNDIVRSNEANLHLSLFHNDDWFAPQKDQWTRRETNNTKVNPIIKSNEKVLKLWKTSNTGAHKIMCMGEAKLIDAFYKKLSNQLNEDLHLYRSKETYIEIAPKKISKKSAIDFLISSEFDLDMTGVMSFGDNYNDIEMLEASGLGVAVGNSKEEVKLAANEIIGNAKEDGVAEFLTRYFKMR</sequence>
<dbReference type="Gene3D" id="3.40.50.1000">
    <property type="entry name" value="HAD superfamily/HAD-like"/>
    <property type="match status" value="1"/>
</dbReference>